<accession>A0A8S5UTB6</accession>
<reference evidence="1" key="1">
    <citation type="journal article" date="2021" name="Proc. Natl. Acad. Sci. U.S.A.">
        <title>A Catalog of Tens of Thousands of Viruses from Human Metagenomes Reveals Hidden Associations with Chronic Diseases.</title>
        <authorList>
            <person name="Tisza M.J."/>
            <person name="Buck C.B."/>
        </authorList>
    </citation>
    <scope>NUCLEOTIDE SEQUENCE</scope>
    <source>
        <strain evidence="1">CtYA416</strain>
    </source>
</reference>
<proteinExistence type="predicted"/>
<organism evidence="1">
    <name type="scientific">Myoviridae sp. ctYA416</name>
    <dbReference type="NCBI Taxonomy" id="2825125"/>
    <lineage>
        <taxon>Viruses</taxon>
        <taxon>Duplodnaviria</taxon>
        <taxon>Heunggongvirae</taxon>
        <taxon>Uroviricota</taxon>
        <taxon>Caudoviricetes</taxon>
    </lineage>
</organism>
<sequence length="31" mass="3955">MLIILLIHPYLFYLYFYIGGYNKWKWVFLIL</sequence>
<name>A0A8S5UTB6_9CAUD</name>
<protein>
    <submittedName>
        <fullName evidence="1">Uncharacterized protein</fullName>
    </submittedName>
</protein>
<evidence type="ECO:0000313" key="1">
    <source>
        <dbReference type="EMBL" id="DAF97744.1"/>
    </source>
</evidence>
<dbReference type="EMBL" id="BK016136">
    <property type="protein sequence ID" value="DAF97744.1"/>
    <property type="molecule type" value="Genomic_DNA"/>
</dbReference>